<dbReference type="CDD" id="cd16454">
    <property type="entry name" value="RING-H2_PA-TM-RING"/>
    <property type="match status" value="1"/>
</dbReference>
<accession>A0ABD1FHW8</accession>
<dbReference type="PANTHER" id="PTHR46400">
    <property type="entry name" value="RING/U-BOX SUPERFAMILY PROTEIN"/>
    <property type="match status" value="1"/>
</dbReference>
<dbReference type="Pfam" id="PF13639">
    <property type="entry name" value="zf-RING_2"/>
    <property type="match status" value="2"/>
</dbReference>
<evidence type="ECO:0000313" key="4">
    <source>
        <dbReference type="EMBL" id="KAL1531442.1"/>
    </source>
</evidence>
<keyword evidence="1" id="KW-0862">Zinc</keyword>
<proteinExistence type="predicted"/>
<dbReference type="InterPro" id="IPR033276">
    <property type="entry name" value="BB"/>
</dbReference>
<dbReference type="EMBL" id="JBEAFC010000014">
    <property type="protein sequence ID" value="KAL1531442.1"/>
    <property type="molecule type" value="Genomic_DNA"/>
</dbReference>
<dbReference type="GO" id="GO:0008270">
    <property type="term" value="F:zinc ion binding"/>
    <property type="evidence" value="ECO:0007669"/>
    <property type="project" value="UniProtKB-KW"/>
</dbReference>
<dbReference type="SUPFAM" id="SSF57850">
    <property type="entry name" value="RING/U-box"/>
    <property type="match status" value="2"/>
</dbReference>
<feature type="domain" description="RING-type" evidence="3">
    <location>
        <begin position="81"/>
        <end position="122"/>
    </location>
</feature>
<dbReference type="SMART" id="SM00184">
    <property type="entry name" value="RING"/>
    <property type="match status" value="2"/>
</dbReference>
<gene>
    <name evidence="4" type="ORF">AAHA92_31579</name>
</gene>
<dbReference type="Gene3D" id="3.30.40.10">
    <property type="entry name" value="Zinc/RING finger domain, C3HC4 (zinc finger)"/>
    <property type="match status" value="2"/>
</dbReference>
<keyword evidence="1" id="KW-0479">Metal-binding</keyword>
<comment type="caution">
    <text evidence="4">The sequence shown here is derived from an EMBL/GenBank/DDBJ whole genome shotgun (WGS) entry which is preliminary data.</text>
</comment>
<evidence type="ECO:0000259" key="3">
    <source>
        <dbReference type="PROSITE" id="PS50089"/>
    </source>
</evidence>
<keyword evidence="1" id="KW-0863">Zinc-finger</keyword>
<reference evidence="4 5" key="1">
    <citation type="submission" date="2024-06" db="EMBL/GenBank/DDBJ databases">
        <title>A chromosome level genome sequence of Diviner's sage (Salvia divinorum).</title>
        <authorList>
            <person name="Ford S.A."/>
            <person name="Ro D.-K."/>
            <person name="Ness R.W."/>
            <person name="Phillips M.A."/>
        </authorList>
    </citation>
    <scope>NUCLEOTIDE SEQUENCE [LARGE SCALE GENOMIC DNA]</scope>
    <source>
        <strain evidence="4">SAF-2024a</strain>
        <tissue evidence="4">Leaf</tissue>
    </source>
</reference>
<evidence type="ECO:0000256" key="1">
    <source>
        <dbReference type="PROSITE-ProRule" id="PRU00175"/>
    </source>
</evidence>
<evidence type="ECO:0000313" key="5">
    <source>
        <dbReference type="Proteomes" id="UP001567538"/>
    </source>
</evidence>
<dbReference type="Proteomes" id="UP001567538">
    <property type="component" value="Unassembled WGS sequence"/>
</dbReference>
<dbReference type="InterPro" id="IPR001841">
    <property type="entry name" value="Znf_RING"/>
</dbReference>
<dbReference type="AlphaFoldDB" id="A0ABD1FHW8"/>
<dbReference type="GO" id="GO:0061630">
    <property type="term" value="F:ubiquitin protein ligase activity"/>
    <property type="evidence" value="ECO:0007669"/>
    <property type="project" value="UniProtKB-EC"/>
</dbReference>
<keyword evidence="4" id="KW-0012">Acyltransferase</keyword>
<organism evidence="4 5">
    <name type="scientific">Salvia divinorum</name>
    <name type="common">Maria pastora</name>
    <name type="synonym">Diviner's sage</name>
    <dbReference type="NCBI Taxonomy" id="28513"/>
    <lineage>
        <taxon>Eukaryota</taxon>
        <taxon>Viridiplantae</taxon>
        <taxon>Streptophyta</taxon>
        <taxon>Embryophyta</taxon>
        <taxon>Tracheophyta</taxon>
        <taxon>Spermatophyta</taxon>
        <taxon>Magnoliopsida</taxon>
        <taxon>eudicotyledons</taxon>
        <taxon>Gunneridae</taxon>
        <taxon>Pentapetalae</taxon>
        <taxon>asterids</taxon>
        <taxon>lamiids</taxon>
        <taxon>Lamiales</taxon>
        <taxon>Lamiaceae</taxon>
        <taxon>Nepetoideae</taxon>
        <taxon>Mentheae</taxon>
        <taxon>Salviinae</taxon>
        <taxon>Salvia</taxon>
        <taxon>Salvia subgen. Calosphace</taxon>
    </lineage>
</organism>
<feature type="domain" description="RING-type" evidence="3">
    <location>
        <begin position="316"/>
        <end position="357"/>
    </location>
</feature>
<dbReference type="EC" id="2.3.2.27" evidence="4"/>
<dbReference type="PANTHER" id="PTHR46400:SF5">
    <property type="entry name" value="RING-TYPE DOMAIN-CONTAINING PROTEIN"/>
    <property type="match status" value="1"/>
</dbReference>
<keyword evidence="4" id="KW-0808">Transferase</keyword>
<keyword evidence="5" id="KW-1185">Reference proteome</keyword>
<evidence type="ECO:0000256" key="2">
    <source>
        <dbReference type="SAM" id="MobiDB-lite"/>
    </source>
</evidence>
<protein>
    <submittedName>
        <fullName evidence="4">RING-type E3 ubiquitin transferase</fullName>
        <ecNumber evidence="4">2.3.2.27</ecNumber>
    </submittedName>
</protein>
<name>A0ABD1FHW8_SALDI</name>
<dbReference type="InterPro" id="IPR013083">
    <property type="entry name" value="Znf_RING/FYVE/PHD"/>
</dbReference>
<sequence length="363" mass="41276">MPMMDVNDNTRSNVTEPPIGVHVGENLEHDHEIDQDRTSYEQFQSVGDGVGHENKGLCKKVLSKLPTSKYKNRSSNETEECVICSDEFKKGDKVITLPCKHFYHSECITKWLEIKKHCPLCQREVKPERGRAYSNHNYGQYGEPSNHIDVRDHSVEHYNPGHHGYRYGGSSNHVGGRNVVAHYHHCYPGLHRYGHGGSSNHVGGRNLLAHYNPELHEHGHGESSNHVGESSNHVGERNYVEYHDYDSWARAAMTTSGVNDDHSPPDPSSLDDTIPNQPQFYDVGNLNKGLSKKALSKLPSSKYKIKSSKDKEKDQCVICCVKFKNGDKVTTLPCKHFFHSKCILKWLEMKKHCPLCQREVKRK</sequence>
<dbReference type="PROSITE" id="PS50089">
    <property type="entry name" value="ZF_RING_2"/>
    <property type="match status" value="2"/>
</dbReference>
<dbReference type="FunFam" id="3.30.40.10:FF:000226">
    <property type="entry name" value="E3 ubiquitin ligase BIG BROTHER"/>
    <property type="match status" value="2"/>
</dbReference>
<feature type="region of interest" description="Disordered" evidence="2">
    <location>
        <begin position="255"/>
        <end position="277"/>
    </location>
</feature>